<gene>
    <name evidence="2" type="ORF">JJ685_23490</name>
</gene>
<reference evidence="2 3" key="1">
    <citation type="journal article" date="2017" name="Int. J. Syst. Evol. Microbiol.">
        <title>Ramlibacter monticola sp. nov., isolated from forest soil.</title>
        <authorList>
            <person name="Chaudhary D.K."/>
            <person name="Kim J."/>
        </authorList>
    </citation>
    <scope>NUCLEOTIDE SEQUENCE [LARGE SCALE GENOMIC DNA]</scope>
    <source>
        <strain evidence="2 3">KACC 19175</strain>
    </source>
</reference>
<dbReference type="RefSeq" id="WP_201676790.1">
    <property type="nucleotide sequence ID" value="NZ_JAEQNE010000007.1"/>
</dbReference>
<organism evidence="2 3">
    <name type="scientific">Ramlibacter monticola</name>
    <dbReference type="NCBI Taxonomy" id="1926872"/>
    <lineage>
        <taxon>Bacteria</taxon>
        <taxon>Pseudomonadati</taxon>
        <taxon>Pseudomonadota</taxon>
        <taxon>Betaproteobacteria</taxon>
        <taxon>Burkholderiales</taxon>
        <taxon>Comamonadaceae</taxon>
        <taxon>Ramlibacter</taxon>
    </lineage>
</organism>
<proteinExistence type="predicted"/>
<evidence type="ECO:0000313" key="3">
    <source>
        <dbReference type="Proteomes" id="UP000599109"/>
    </source>
</evidence>
<evidence type="ECO:0008006" key="4">
    <source>
        <dbReference type="Google" id="ProtNLM"/>
    </source>
</evidence>
<feature type="transmembrane region" description="Helical" evidence="1">
    <location>
        <begin position="360"/>
        <end position="378"/>
    </location>
</feature>
<name>A0A936Z3G7_9BURK</name>
<accession>A0A936Z3G7</accession>
<feature type="transmembrane region" description="Helical" evidence="1">
    <location>
        <begin position="181"/>
        <end position="198"/>
    </location>
</feature>
<feature type="transmembrane region" description="Helical" evidence="1">
    <location>
        <begin position="322"/>
        <end position="340"/>
    </location>
</feature>
<evidence type="ECO:0000256" key="1">
    <source>
        <dbReference type="SAM" id="Phobius"/>
    </source>
</evidence>
<feature type="transmembrane region" description="Helical" evidence="1">
    <location>
        <begin position="113"/>
        <end position="133"/>
    </location>
</feature>
<dbReference type="AlphaFoldDB" id="A0A936Z3G7"/>
<keyword evidence="1" id="KW-0812">Transmembrane</keyword>
<dbReference type="Proteomes" id="UP000599109">
    <property type="component" value="Unassembled WGS sequence"/>
</dbReference>
<evidence type="ECO:0000313" key="2">
    <source>
        <dbReference type="EMBL" id="MBL0394123.1"/>
    </source>
</evidence>
<feature type="transmembrane region" description="Helical" evidence="1">
    <location>
        <begin position="57"/>
        <end position="74"/>
    </location>
</feature>
<keyword evidence="1" id="KW-1133">Transmembrane helix</keyword>
<feature type="transmembrane region" description="Helical" evidence="1">
    <location>
        <begin position="205"/>
        <end position="228"/>
    </location>
</feature>
<keyword evidence="3" id="KW-1185">Reference proteome</keyword>
<dbReference type="EMBL" id="JAEQNE010000007">
    <property type="protein sequence ID" value="MBL0394123.1"/>
    <property type="molecule type" value="Genomic_DNA"/>
</dbReference>
<protein>
    <recommendedName>
        <fullName evidence="4">O-antigen ligase domain-containing protein</fullName>
    </recommendedName>
</protein>
<feature type="transmembrane region" description="Helical" evidence="1">
    <location>
        <begin position="240"/>
        <end position="259"/>
    </location>
</feature>
<comment type="caution">
    <text evidence="2">The sequence shown here is derived from an EMBL/GenBank/DDBJ whole genome shotgun (WGS) entry which is preliminary data.</text>
</comment>
<keyword evidence="1" id="KW-0472">Membrane</keyword>
<feature type="transmembrane region" description="Helical" evidence="1">
    <location>
        <begin position="80"/>
        <end position="101"/>
    </location>
</feature>
<feature type="transmembrane region" description="Helical" evidence="1">
    <location>
        <begin position="9"/>
        <end position="27"/>
    </location>
</feature>
<sequence>MRTLEYKSSVFATIAVAAALCALHLGINEYLSTQFAGFALLSMLAVNLKFERLVRLYAPGVAVLVLLGAGYILADHELNTVLRSLRMGVVMLVLFAAQLAMPPSAAKRLGGHAFSGLFLAILASCVLAAGQLVDSLYLNRGLFDIPQRFFAIDYGTVFSEQREWLSQAGYLIRPSASFSEPSALVALGLVGIVASYSYSNRILRWLSFLAIALSMSLSGLLFGVFITITEQRRQARMGALLPSLGVFAIAVAILLYSPLLSTRIISVVSGEDASAAVRIFEPVRLISELLRRNWFFGASEGALRALSPNGAGVFDNWMLNQLMFYGVLGVGFIWLAFVVVPRRLWHLVIAFAFLNGELFYYDRLLLLWISCLVIAGGNDNSKGHNRKRHLQQYFGVAKNREFCADPNIWRV</sequence>